<dbReference type="InterPro" id="IPR036144">
    <property type="entry name" value="RibA-like_sf"/>
</dbReference>
<dbReference type="GO" id="GO:0046872">
    <property type="term" value="F:metal ion binding"/>
    <property type="evidence" value="ECO:0007669"/>
    <property type="project" value="UniProtKB-KW"/>
</dbReference>
<dbReference type="Pfam" id="PF00925">
    <property type="entry name" value="GTP_cyclohydro2"/>
    <property type="match status" value="1"/>
</dbReference>
<protein>
    <recommendedName>
        <fullName evidence="4">GTP cyclohydrolase II domain-containing protein</fullName>
    </recommendedName>
</protein>
<dbReference type="PANTHER" id="PTHR21327">
    <property type="entry name" value="GTP CYCLOHYDROLASE II-RELATED"/>
    <property type="match status" value="1"/>
</dbReference>
<dbReference type="SUPFAM" id="SSF142695">
    <property type="entry name" value="RibA-like"/>
    <property type="match status" value="1"/>
</dbReference>
<keyword evidence="2" id="KW-0686">Riboflavin biosynthesis</keyword>
<evidence type="ECO:0000256" key="1">
    <source>
        <dbReference type="ARBA" id="ARBA00005104"/>
    </source>
</evidence>
<accession>A0A383B0P2</accession>
<feature type="domain" description="GTP cyclohydrolase II" evidence="4">
    <location>
        <begin position="2"/>
        <end position="59"/>
    </location>
</feature>
<evidence type="ECO:0000259" key="4">
    <source>
        <dbReference type="Pfam" id="PF00925"/>
    </source>
</evidence>
<dbReference type="EMBL" id="UINC01196363">
    <property type="protein sequence ID" value="SVE13339.1"/>
    <property type="molecule type" value="Genomic_DNA"/>
</dbReference>
<dbReference type="GO" id="GO:0009231">
    <property type="term" value="P:riboflavin biosynthetic process"/>
    <property type="evidence" value="ECO:0007669"/>
    <property type="project" value="UniProtKB-KW"/>
</dbReference>
<evidence type="ECO:0000313" key="5">
    <source>
        <dbReference type="EMBL" id="SVE13339.1"/>
    </source>
</evidence>
<dbReference type="AlphaFoldDB" id="A0A383B0P2"/>
<sequence>ADTVEANEALGFQADQRDYGIGAQILNDLGASKLRVMTNNPRKFVGLSGYGLEVVERVPIEIEPTETTRRYLETKKQKLGHDLTSV</sequence>
<keyword evidence="3" id="KW-0479">Metal-binding</keyword>
<proteinExistence type="predicted"/>
<organism evidence="5">
    <name type="scientific">marine metagenome</name>
    <dbReference type="NCBI Taxonomy" id="408172"/>
    <lineage>
        <taxon>unclassified sequences</taxon>
        <taxon>metagenomes</taxon>
        <taxon>ecological metagenomes</taxon>
    </lineage>
</organism>
<evidence type="ECO:0000256" key="2">
    <source>
        <dbReference type="ARBA" id="ARBA00022619"/>
    </source>
</evidence>
<reference evidence="5" key="1">
    <citation type="submission" date="2018-05" db="EMBL/GenBank/DDBJ databases">
        <authorList>
            <person name="Lanie J.A."/>
            <person name="Ng W.-L."/>
            <person name="Kazmierczak K.M."/>
            <person name="Andrzejewski T.M."/>
            <person name="Davidsen T.M."/>
            <person name="Wayne K.J."/>
            <person name="Tettelin H."/>
            <person name="Glass J.I."/>
            <person name="Rusch D."/>
            <person name="Podicherti R."/>
            <person name="Tsui H.-C.T."/>
            <person name="Winkler M.E."/>
        </authorList>
    </citation>
    <scope>NUCLEOTIDE SEQUENCE</scope>
</reference>
<dbReference type="GO" id="GO:0003935">
    <property type="term" value="F:GTP cyclohydrolase II activity"/>
    <property type="evidence" value="ECO:0007669"/>
    <property type="project" value="TreeGrafter"/>
</dbReference>
<gene>
    <name evidence="5" type="ORF">METZ01_LOCUS466193</name>
</gene>
<dbReference type="PANTHER" id="PTHR21327:SF18">
    <property type="entry name" value="3,4-DIHYDROXY-2-BUTANONE 4-PHOSPHATE SYNTHASE"/>
    <property type="match status" value="1"/>
</dbReference>
<feature type="non-terminal residue" evidence="5">
    <location>
        <position position="1"/>
    </location>
</feature>
<name>A0A383B0P2_9ZZZZ</name>
<dbReference type="Gene3D" id="3.40.50.10990">
    <property type="entry name" value="GTP cyclohydrolase II"/>
    <property type="match status" value="1"/>
</dbReference>
<dbReference type="InterPro" id="IPR032677">
    <property type="entry name" value="GTP_cyclohydro_II"/>
</dbReference>
<comment type="pathway">
    <text evidence="1">Cofactor biosynthesis; riboflavin biosynthesis.</text>
</comment>
<dbReference type="GO" id="GO:0005829">
    <property type="term" value="C:cytosol"/>
    <property type="evidence" value="ECO:0007669"/>
    <property type="project" value="TreeGrafter"/>
</dbReference>
<evidence type="ECO:0000256" key="3">
    <source>
        <dbReference type="ARBA" id="ARBA00022723"/>
    </source>
</evidence>